<feature type="transmembrane region" description="Helical" evidence="1">
    <location>
        <begin position="25"/>
        <end position="44"/>
    </location>
</feature>
<dbReference type="OrthoDB" id="9960468at2"/>
<dbReference type="RefSeq" id="WP_013459271.1">
    <property type="nucleotide sequence ID" value="NC_014762.1"/>
</dbReference>
<evidence type="ECO:0000313" key="2">
    <source>
        <dbReference type="EMBL" id="ADR33074.1"/>
    </source>
</evidence>
<dbReference type="AlphaFoldDB" id="E4TZI6"/>
<dbReference type="STRING" id="709032.Sulku_0407"/>
<protein>
    <submittedName>
        <fullName evidence="2">Uncharacterized protein</fullName>
    </submittedName>
</protein>
<keyword evidence="3" id="KW-1185">Reference proteome</keyword>
<keyword evidence="1" id="KW-0812">Transmembrane</keyword>
<name>E4TZI6_SULKY</name>
<keyword evidence="1" id="KW-0472">Membrane</keyword>
<dbReference type="HOGENOM" id="CLU_2932728_0_0_7"/>
<dbReference type="KEGG" id="sku:Sulku_0407"/>
<keyword evidence="1" id="KW-1133">Transmembrane helix</keyword>
<evidence type="ECO:0000313" key="3">
    <source>
        <dbReference type="Proteomes" id="UP000008721"/>
    </source>
</evidence>
<organism evidence="2 3">
    <name type="scientific">Sulfuricurvum kujiense (strain ATCC BAA-921 / DSM 16994 / JCM 11577 / YK-1)</name>
    <dbReference type="NCBI Taxonomy" id="709032"/>
    <lineage>
        <taxon>Bacteria</taxon>
        <taxon>Pseudomonadati</taxon>
        <taxon>Campylobacterota</taxon>
        <taxon>Epsilonproteobacteria</taxon>
        <taxon>Campylobacterales</taxon>
        <taxon>Sulfurimonadaceae</taxon>
        <taxon>Sulfuricurvum</taxon>
    </lineage>
</organism>
<accession>E4TZI6</accession>
<proteinExistence type="predicted"/>
<gene>
    <name evidence="2" type="ordered locus">Sulku_0407</name>
</gene>
<reference evidence="2 3" key="1">
    <citation type="journal article" date="2012" name="Stand. Genomic Sci.">
        <title>Complete genome sequence of the sulfur compounds oxidizing chemolithoautotroph Sulfuricurvum kujiense type strain (YK-1(T)).</title>
        <authorList>
            <person name="Han C."/>
            <person name="Kotsyurbenko O."/>
            <person name="Chertkov O."/>
            <person name="Held B."/>
            <person name="Lapidus A."/>
            <person name="Nolan M."/>
            <person name="Lucas S."/>
            <person name="Hammon N."/>
            <person name="Deshpande S."/>
            <person name="Cheng J.F."/>
            <person name="Tapia R."/>
            <person name="Goodwin L.A."/>
            <person name="Pitluck S."/>
            <person name="Liolios K."/>
            <person name="Pagani I."/>
            <person name="Ivanova N."/>
            <person name="Mavromatis K."/>
            <person name="Mikhailova N."/>
            <person name="Pati A."/>
            <person name="Chen A."/>
            <person name="Palaniappan K."/>
            <person name="Land M."/>
            <person name="Hauser L."/>
            <person name="Chang Y.J."/>
            <person name="Jeffries C.D."/>
            <person name="Brambilla E.M."/>
            <person name="Rohde M."/>
            <person name="Spring S."/>
            <person name="Sikorski J."/>
            <person name="Goker M."/>
            <person name="Woyke T."/>
            <person name="Bristow J."/>
            <person name="Eisen J.A."/>
            <person name="Markowitz V."/>
            <person name="Hugenholtz P."/>
            <person name="Kyrpides N.C."/>
            <person name="Klenk H.P."/>
            <person name="Detter J.C."/>
        </authorList>
    </citation>
    <scope>NUCLEOTIDE SEQUENCE [LARGE SCALE GENOMIC DNA]</scope>
    <source>
        <strain evidence="3">ATCC BAA-921 / DSM 16994 / JCM 11577 / YK-1</strain>
    </source>
</reference>
<evidence type="ECO:0000256" key="1">
    <source>
        <dbReference type="SAM" id="Phobius"/>
    </source>
</evidence>
<dbReference type="EMBL" id="CP002355">
    <property type="protein sequence ID" value="ADR33074.1"/>
    <property type="molecule type" value="Genomic_DNA"/>
</dbReference>
<dbReference type="Proteomes" id="UP000008721">
    <property type="component" value="Chromosome"/>
</dbReference>
<sequence length="61" mass="6793">MCLIITFAFIVATFSFFSQGLIPHAIISGLLASVSLFFFIRKLIFNGRCIFGKDTDCNTPK</sequence>